<dbReference type="InterPro" id="IPR000836">
    <property type="entry name" value="PRTase_dom"/>
</dbReference>
<dbReference type="Proteomes" id="UP000093199">
    <property type="component" value="Unassembled WGS sequence"/>
</dbReference>
<evidence type="ECO:0000256" key="1">
    <source>
        <dbReference type="ARBA" id="ARBA00008007"/>
    </source>
</evidence>
<accession>A0A1C0YK17</accession>
<dbReference type="OrthoDB" id="9779910at2"/>
<evidence type="ECO:0000313" key="3">
    <source>
        <dbReference type="Proteomes" id="UP000093199"/>
    </source>
</evidence>
<evidence type="ECO:0000313" key="2">
    <source>
        <dbReference type="EMBL" id="OCS87419.1"/>
    </source>
</evidence>
<evidence type="ECO:0008006" key="4">
    <source>
        <dbReference type="Google" id="ProtNLM"/>
    </source>
</evidence>
<dbReference type="AlphaFoldDB" id="A0A1C0YK17"/>
<dbReference type="PANTHER" id="PTHR47505:SF1">
    <property type="entry name" value="DNA UTILIZATION PROTEIN YHGH"/>
    <property type="match status" value="1"/>
</dbReference>
<dbReference type="RefSeq" id="WP_066542896.1">
    <property type="nucleotide sequence ID" value="NZ_MASJ01000003.1"/>
</dbReference>
<comment type="similarity">
    <text evidence="1">Belongs to the ComF/GntX family.</text>
</comment>
<dbReference type="InterPro" id="IPR051910">
    <property type="entry name" value="ComF/GntX_DNA_util-trans"/>
</dbReference>
<organism evidence="2 3">
    <name type="scientific">Caryophanon tenue</name>
    <dbReference type="NCBI Taxonomy" id="33978"/>
    <lineage>
        <taxon>Bacteria</taxon>
        <taxon>Bacillati</taxon>
        <taxon>Bacillota</taxon>
        <taxon>Bacilli</taxon>
        <taxon>Bacillales</taxon>
        <taxon>Caryophanaceae</taxon>
        <taxon>Caryophanon</taxon>
    </lineage>
</organism>
<dbReference type="SUPFAM" id="SSF53271">
    <property type="entry name" value="PRTase-like"/>
    <property type="match status" value="1"/>
</dbReference>
<proteinExistence type="inferred from homology"/>
<dbReference type="STRING" id="33978.A6M13_08865"/>
<dbReference type="InterPro" id="IPR029057">
    <property type="entry name" value="PRTase-like"/>
</dbReference>
<gene>
    <name evidence="2" type="ORF">A6M13_08865</name>
</gene>
<dbReference type="PANTHER" id="PTHR47505">
    <property type="entry name" value="DNA UTILIZATION PROTEIN YHGH"/>
    <property type="match status" value="1"/>
</dbReference>
<reference evidence="2 3" key="1">
    <citation type="submission" date="2016-07" db="EMBL/GenBank/DDBJ databases">
        <title>Caryophanon tenue genome sequencing.</title>
        <authorList>
            <person name="Verma A."/>
            <person name="Pal Y."/>
            <person name="Krishnamurthi S."/>
        </authorList>
    </citation>
    <scope>NUCLEOTIDE SEQUENCE [LARGE SCALE GENOMIC DNA]</scope>
    <source>
        <strain evidence="2 3">DSM 14152</strain>
    </source>
</reference>
<name>A0A1C0YK17_9BACL</name>
<dbReference type="CDD" id="cd06223">
    <property type="entry name" value="PRTases_typeI"/>
    <property type="match status" value="1"/>
</dbReference>
<comment type="caution">
    <text evidence="2">The sequence shown here is derived from an EMBL/GenBank/DDBJ whole genome shotgun (WGS) entry which is preliminary data.</text>
</comment>
<protein>
    <recommendedName>
        <fullName evidence="4">Phosphoribosyltransferase domain-containing protein</fullName>
    </recommendedName>
</protein>
<keyword evidence="3" id="KW-1185">Reference proteome</keyword>
<dbReference type="EMBL" id="MASJ01000003">
    <property type="protein sequence ID" value="OCS87419.1"/>
    <property type="molecule type" value="Genomic_DNA"/>
</dbReference>
<dbReference type="Gene3D" id="3.40.50.2020">
    <property type="match status" value="1"/>
</dbReference>
<sequence length="191" mass="22697">MRCYLCERVFLPQPTWSQLFTTRYEAVICERCNEQFERIDGGKALFAYNATMKDYLHRYKFLKDVALAQVFRQDIHHALRHRQEIIVPVPLHKNRLQERTFSHVHELLEQADIMYTNMLMKCVDDRQSQKTLQQRQADTKRFDLLPHVPIVNKRIVIFDDIFTTGATIFSIQQLLYEHGASHVDYITLIQA</sequence>